<protein>
    <submittedName>
        <fullName evidence="1">Uncharacterized protein</fullName>
    </submittedName>
</protein>
<proteinExistence type="predicted"/>
<keyword evidence="2" id="KW-1185">Reference proteome</keyword>
<gene>
    <name evidence="1" type="ORF">ILYODFUR_028858</name>
</gene>
<evidence type="ECO:0000313" key="1">
    <source>
        <dbReference type="EMBL" id="MEQ2234132.1"/>
    </source>
</evidence>
<dbReference type="PANTHER" id="PTHR34488:SF1">
    <property type="entry name" value="SI:CH211-245H14.1-RELATED"/>
    <property type="match status" value="1"/>
</dbReference>
<reference evidence="1 2" key="1">
    <citation type="submission" date="2021-06" db="EMBL/GenBank/DDBJ databases">
        <authorList>
            <person name="Palmer J.M."/>
        </authorList>
    </citation>
    <scope>NUCLEOTIDE SEQUENCE [LARGE SCALE GENOMIC DNA]</scope>
    <source>
        <strain evidence="2">if_2019</strain>
        <tissue evidence="1">Muscle</tissue>
    </source>
</reference>
<dbReference type="EMBL" id="JAHRIQ010038770">
    <property type="protein sequence ID" value="MEQ2234132.1"/>
    <property type="molecule type" value="Genomic_DNA"/>
</dbReference>
<accession>A0ABV0TPF3</accession>
<dbReference type="Proteomes" id="UP001482620">
    <property type="component" value="Unassembled WGS sequence"/>
</dbReference>
<dbReference type="PANTHER" id="PTHR34488">
    <property type="entry name" value="SI:CH211-245H14.1-RELATED"/>
    <property type="match status" value="1"/>
</dbReference>
<comment type="caution">
    <text evidence="1">The sequence shown here is derived from an EMBL/GenBank/DDBJ whole genome shotgun (WGS) entry which is preliminary data.</text>
</comment>
<evidence type="ECO:0000313" key="2">
    <source>
        <dbReference type="Proteomes" id="UP001482620"/>
    </source>
</evidence>
<organism evidence="1 2">
    <name type="scientific">Ilyodon furcidens</name>
    <name type="common">goldbreast splitfin</name>
    <dbReference type="NCBI Taxonomy" id="33524"/>
    <lineage>
        <taxon>Eukaryota</taxon>
        <taxon>Metazoa</taxon>
        <taxon>Chordata</taxon>
        <taxon>Craniata</taxon>
        <taxon>Vertebrata</taxon>
        <taxon>Euteleostomi</taxon>
        <taxon>Actinopterygii</taxon>
        <taxon>Neopterygii</taxon>
        <taxon>Teleostei</taxon>
        <taxon>Neoteleostei</taxon>
        <taxon>Acanthomorphata</taxon>
        <taxon>Ovalentaria</taxon>
        <taxon>Atherinomorphae</taxon>
        <taxon>Cyprinodontiformes</taxon>
        <taxon>Goodeidae</taxon>
        <taxon>Ilyodon</taxon>
    </lineage>
</organism>
<sequence length="121" mass="13526">MFSNCTRLKKYLSLSNGKACAKNNYENKPAVDNSVRKRRVKVFYKSTGETFGADEDVKKLLKSNKFVQLEETKLGDCYIIIMFCPITSRVGSDVESAMKDATGNENCFCVNTGITAKIVFV</sequence>
<name>A0ABV0TPF3_9TELE</name>